<dbReference type="SUPFAM" id="SSF53697">
    <property type="entry name" value="SIS domain"/>
    <property type="match status" value="1"/>
</dbReference>
<dbReference type="GO" id="GO:0006487">
    <property type="term" value="P:protein N-linked glycosylation"/>
    <property type="evidence" value="ECO:0007669"/>
    <property type="project" value="TreeGrafter"/>
</dbReference>
<evidence type="ECO:0000256" key="1">
    <source>
        <dbReference type="PIRNR" id="PIRNR009290"/>
    </source>
</evidence>
<dbReference type="STRING" id="1218507.JF74_04670"/>
<dbReference type="GO" id="GO:0016787">
    <property type="term" value="F:hydrolase activity"/>
    <property type="evidence" value="ECO:0007669"/>
    <property type="project" value="UniProtKB-KW"/>
</dbReference>
<proteinExistence type="predicted"/>
<protein>
    <recommendedName>
        <fullName evidence="1">Fructosamine deglycase</fullName>
        <ecNumber evidence="1">3.5.-.-</ecNumber>
    </recommendedName>
</protein>
<organism evidence="3 5">
    <name type="scientific">Lactobacillus melliventris</name>
    <dbReference type="NCBI Taxonomy" id="1218507"/>
    <lineage>
        <taxon>Bacteria</taxon>
        <taxon>Bacillati</taxon>
        <taxon>Bacillota</taxon>
        <taxon>Bacilli</taxon>
        <taxon>Lactobacillales</taxon>
        <taxon>Lactobacillaceae</taxon>
        <taxon>Lactobacillus</taxon>
    </lineage>
</organism>
<dbReference type="Pfam" id="PF01380">
    <property type="entry name" value="SIS"/>
    <property type="match status" value="1"/>
</dbReference>
<dbReference type="Gene3D" id="3.40.50.12570">
    <property type="match status" value="1"/>
</dbReference>
<dbReference type="EMBL" id="QGLG01000002">
    <property type="protein sequence ID" value="PXY84030.1"/>
    <property type="molecule type" value="Genomic_DNA"/>
</dbReference>
<dbReference type="EMBL" id="JXLI01000008">
    <property type="protein sequence ID" value="KJY57439.1"/>
    <property type="molecule type" value="Genomic_DNA"/>
</dbReference>
<comment type="caution">
    <text evidence="3">The sequence shown here is derived from an EMBL/GenBank/DDBJ whole genome shotgun (WGS) entry which is preliminary data.</text>
</comment>
<keyword evidence="1" id="KW-0378">Hydrolase</keyword>
<dbReference type="CDD" id="cd05710">
    <property type="entry name" value="SIS_1"/>
    <property type="match status" value="1"/>
</dbReference>
<dbReference type="AlphaFoldDB" id="A0A0F4LGR8"/>
<dbReference type="PATRIC" id="fig|1218507.3.peg.634"/>
<dbReference type="PIRSF" id="PIRSF009290">
    <property type="entry name" value="FrlB"/>
    <property type="match status" value="1"/>
</dbReference>
<dbReference type="GO" id="GO:0004360">
    <property type="term" value="F:glutamine-fructose-6-phosphate transaminase (isomerizing) activity"/>
    <property type="evidence" value="ECO:0007669"/>
    <property type="project" value="TreeGrafter"/>
</dbReference>
<dbReference type="Gene3D" id="1.10.10.2240">
    <property type="match status" value="1"/>
</dbReference>
<evidence type="ECO:0000313" key="5">
    <source>
        <dbReference type="Proteomes" id="UP000033531"/>
    </source>
</evidence>
<dbReference type="HOGENOM" id="CLU_012520_3_0_9"/>
<comment type="function">
    <text evidence="1">Catalyzes the conversion of a range of fructosamine 6-phosphates to glucose 6-phosphate and a free amino acid.</text>
</comment>
<accession>A0A0F4LGR8</accession>
<gene>
    <name evidence="4" type="ORF">DK873_02265</name>
    <name evidence="3" type="ORF">JF74_04670</name>
</gene>
<dbReference type="GO" id="GO:0016853">
    <property type="term" value="F:isomerase activity"/>
    <property type="evidence" value="ECO:0007669"/>
    <property type="project" value="UniProtKB-KW"/>
</dbReference>
<keyword evidence="6" id="KW-1185">Reference proteome</keyword>
<dbReference type="GO" id="GO:0006047">
    <property type="term" value="P:UDP-N-acetylglucosamine metabolic process"/>
    <property type="evidence" value="ECO:0007669"/>
    <property type="project" value="TreeGrafter"/>
</dbReference>
<dbReference type="EC" id="3.5.-.-" evidence="1"/>
<dbReference type="CDD" id="cd05009">
    <property type="entry name" value="SIS_GlmS_GlmD_2"/>
    <property type="match status" value="1"/>
</dbReference>
<evidence type="ECO:0000313" key="6">
    <source>
        <dbReference type="Proteomes" id="UP000247698"/>
    </source>
</evidence>
<dbReference type="GO" id="GO:0097367">
    <property type="term" value="F:carbohydrate derivative binding"/>
    <property type="evidence" value="ECO:0007669"/>
    <property type="project" value="InterPro"/>
</dbReference>
<dbReference type="Proteomes" id="UP000033531">
    <property type="component" value="Unassembled WGS sequence"/>
</dbReference>
<keyword evidence="3" id="KW-0413">Isomerase</keyword>
<evidence type="ECO:0000259" key="2">
    <source>
        <dbReference type="PROSITE" id="PS51464"/>
    </source>
</evidence>
<dbReference type="OrthoDB" id="9782098at2"/>
<dbReference type="PROSITE" id="PS51464">
    <property type="entry name" value="SIS"/>
    <property type="match status" value="1"/>
</dbReference>
<dbReference type="GO" id="GO:0006002">
    <property type="term" value="P:fructose 6-phosphate metabolic process"/>
    <property type="evidence" value="ECO:0007669"/>
    <property type="project" value="TreeGrafter"/>
</dbReference>
<evidence type="ECO:0000313" key="4">
    <source>
        <dbReference type="EMBL" id="PXY84030.1"/>
    </source>
</evidence>
<sequence length="325" mass="36489">MDFEKVKSIVSDIKEKQPDIDRVMFVGCGASMADLYPGYYFVSHESTKLLSSIHTANEFNYDTPKGVGEHTIVITASLGGTTPESVAATKKARELGTHLITLSMADDSPIIKETEYKVIHGFHENYAAKTEKMSYCLAFAIEIVKQFEGYQFYDEAVAAFNGMPDLIENAVKSVGPSAKEFGEKYKDEKKIFVLSSGASLGVAYSTASFLFMEMQWIAAPTVHSGEYFHGPFELTEKDAPYLLFMNDGSTRHLDARALTFLQRFDAQVTNIDAKDYGLNEVAGENVIDYFNPMIHTGVMRVYAEELAKARKHPLTKRRYMWKLTY</sequence>
<dbReference type="InterPro" id="IPR035490">
    <property type="entry name" value="GlmS/FrlB_SIS"/>
</dbReference>
<keyword evidence="1" id="KW-0119">Carbohydrate metabolism</keyword>
<dbReference type="InterPro" id="IPR024713">
    <property type="entry name" value="Fructosamine_deglycase_FrlB"/>
</dbReference>
<dbReference type="PANTHER" id="PTHR10937">
    <property type="entry name" value="GLUCOSAMINE--FRUCTOSE-6-PHOSPHATE AMINOTRANSFERASE, ISOMERIZING"/>
    <property type="match status" value="1"/>
</dbReference>
<dbReference type="Proteomes" id="UP000247698">
    <property type="component" value="Unassembled WGS sequence"/>
</dbReference>
<name>A0A0F4LGR8_9LACO</name>
<dbReference type="Gene3D" id="3.40.50.10490">
    <property type="entry name" value="Glucose-6-phosphate isomerase like protein, domain 1"/>
    <property type="match status" value="1"/>
</dbReference>
<dbReference type="InterPro" id="IPR001347">
    <property type="entry name" value="SIS_dom"/>
</dbReference>
<comment type="subunit">
    <text evidence="1">Homooctamer.</text>
</comment>
<reference evidence="4 6" key="2">
    <citation type="submission" date="2018-05" db="EMBL/GenBank/DDBJ databases">
        <title>Reference genomes for bee gut microbiota database.</title>
        <authorList>
            <person name="Ellegaard K.M."/>
        </authorList>
    </citation>
    <scope>NUCLEOTIDE SEQUENCE [LARGE SCALE GENOMIC DNA]</scope>
    <source>
        <strain evidence="4 6">ESL0184</strain>
    </source>
</reference>
<dbReference type="InterPro" id="IPR035488">
    <property type="entry name" value="FrlB_SIS"/>
</dbReference>
<dbReference type="InterPro" id="IPR046348">
    <property type="entry name" value="SIS_dom_sf"/>
</dbReference>
<dbReference type="PANTHER" id="PTHR10937:SF14">
    <property type="entry name" value="FRUCTOSELYSINE 6-PHOSPHATE DEGLYCASE"/>
    <property type="match status" value="1"/>
</dbReference>
<feature type="domain" description="SIS" evidence="2">
    <location>
        <begin position="9"/>
        <end position="149"/>
    </location>
</feature>
<evidence type="ECO:0000313" key="3">
    <source>
        <dbReference type="EMBL" id="KJY57439.1"/>
    </source>
</evidence>
<reference evidence="3 5" key="1">
    <citation type="submission" date="2015-01" db="EMBL/GenBank/DDBJ databases">
        <title>Comparative genomics of the lactic acid bacteria isolated from the honey bee gut.</title>
        <authorList>
            <person name="Ellegaard K.M."/>
            <person name="Tamarit D."/>
            <person name="Javelind E."/>
            <person name="Olofsson T."/>
            <person name="Andersson S.G."/>
            <person name="Vasquez A."/>
        </authorList>
    </citation>
    <scope>NUCLEOTIDE SEQUENCE [LARGE SCALE GENOMIC DNA]</scope>
    <source>
        <strain evidence="3 5">Hma8</strain>
    </source>
</reference>
<dbReference type="RefSeq" id="WP_046324428.1">
    <property type="nucleotide sequence ID" value="NZ_JBHTMT010000008.1"/>
</dbReference>